<sequence>MVDKLFTDHSGAVVRCVCEVLEPVAGDLVSFTHTLSSAGWAGPEVSRSTLRFLDPAGLAELVGGAGLIVAEQFGDWDRRALTRDCREIITVARHPRLRA</sequence>
<gene>
    <name evidence="1" type="ORF">FG87_33060</name>
</gene>
<reference evidence="1 2" key="1">
    <citation type="journal article" date="2014" name="Int. J. Syst. Evol. Microbiol.">
        <title>Nocardia vulneris sp. nov., isolated from wounds of human patients in North America.</title>
        <authorList>
            <person name="Lasker B.A."/>
            <person name="Bell M."/>
            <person name="Klenk H.P."/>
            <person name="Sproer C."/>
            <person name="Schumann C."/>
            <person name="Schumann P."/>
            <person name="Brown J.M."/>
        </authorList>
    </citation>
    <scope>NUCLEOTIDE SEQUENCE [LARGE SCALE GENOMIC DNA]</scope>
    <source>
        <strain evidence="1 2">W9851</strain>
    </source>
</reference>
<evidence type="ECO:0000313" key="2">
    <source>
        <dbReference type="Proteomes" id="UP000031364"/>
    </source>
</evidence>
<evidence type="ECO:0008006" key="3">
    <source>
        <dbReference type="Google" id="ProtNLM"/>
    </source>
</evidence>
<evidence type="ECO:0000313" key="1">
    <source>
        <dbReference type="EMBL" id="KIA61065.1"/>
    </source>
</evidence>
<dbReference type="Proteomes" id="UP000031364">
    <property type="component" value="Unassembled WGS sequence"/>
</dbReference>
<protein>
    <recommendedName>
        <fullName evidence="3">Transcriptional regulator</fullName>
    </recommendedName>
</protein>
<keyword evidence="2" id="KW-1185">Reference proteome</keyword>
<accession>A0ABR4Z6T9</accession>
<organism evidence="1 2">
    <name type="scientific">Nocardia vulneris</name>
    <dbReference type="NCBI Taxonomy" id="1141657"/>
    <lineage>
        <taxon>Bacteria</taxon>
        <taxon>Bacillati</taxon>
        <taxon>Actinomycetota</taxon>
        <taxon>Actinomycetes</taxon>
        <taxon>Mycobacteriales</taxon>
        <taxon>Nocardiaceae</taxon>
        <taxon>Nocardia</taxon>
    </lineage>
</organism>
<dbReference type="EMBL" id="JNFP01000052">
    <property type="protein sequence ID" value="KIA61065.1"/>
    <property type="molecule type" value="Genomic_DNA"/>
</dbReference>
<comment type="caution">
    <text evidence="1">The sequence shown here is derived from an EMBL/GenBank/DDBJ whole genome shotgun (WGS) entry which is preliminary data.</text>
</comment>
<proteinExistence type="predicted"/>
<dbReference type="RefSeq" id="WP_175068920.1">
    <property type="nucleotide sequence ID" value="NZ_BDCI01000029.1"/>
</dbReference>
<name>A0ABR4Z6T9_9NOCA</name>